<evidence type="ECO:0000256" key="1">
    <source>
        <dbReference type="SAM" id="MobiDB-lite"/>
    </source>
</evidence>
<organism evidence="2 3">
    <name type="scientific">Nonomuraea typhae</name>
    <dbReference type="NCBI Taxonomy" id="2603600"/>
    <lineage>
        <taxon>Bacteria</taxon>
        <taxon>Bacillati</taxon>
        <taxon>Actinomycetota</taxon>
        <taxon>Actinomycetes</taxon>
        <taxon>Streptosporangiales</taxon>
        <taxon>Streptosporangiaceae</taxon>
        <taxon>Nonomuraea</taxon>
    </lineage>
</organism>
<feature type="compositionally biased region" description="Basic and acidic residues" evidence="1">
    <location>
        <begin position="1"/>
        <end position="21"/>
    </location>
</feature>
<evidence type="ECO:0000313" key="2">
    <source>
        <dbReference type="EMBL" id="MFI6504800.1"/>
    </source>
</evidence>
<comment type="caution">
    <text evidence="2">The sequence shown here is derived from an EMBL/GenBank/DDBJ whole genome shotgun (WGS) entry which is preliminary data.</text>
</comment>
<sequence length="57" mass="6168">MNDQPETERTIKEQEWLDSRDVQLGYSPSDDEPPPETPPAGRASYAPANPPAAGDGD</sequence>
<dbReference type="EMBL" id="JBITGY010000016">
    <property type="protein sequence ID" value="MFI6504800.1"/>
    <property type="molecule type" value="Genomic_DNA"/>
</dbReference>
<evidence type="ECO:0000313" key="3">
    <source>
        <dbReference type="Proteomes" id="UP001612741"/>
    </source>
</evidence>
<name>A0ABW7ZAF8_9ACTN</name>
<dbReference type="Proteomes" id="UP001612741">
    <property type="component" value="Unassembled WGS sequence"/>
</dbReference>
<proteinExistence type="predicted"/>
<reference evidence="2 3" key="1">
    <citation type="submission" date="2024-10" db="EMBL/GenBank/DDBJ databases">
        <title>The Natural Products Discovery Center: Release of the First 8490 Sequenced Strains for Exploring Actinobacteria Biosynthetic Diversity.</title>
        <authorList>
            <person name="Kalkreuter E."/>
            <person name="Kautsar S.A."/>
            <person name="Yang D."/>
            <person name="Bader C.D."/>
            <person name="Teijaro C.N."/>
            <person name="Fluegel L."/>
            <person name="Davis C.M."/>
            <person name="Simpson J.R."/>
            <person name="Lauterbach L."/>
            <person name="Steele A.D."/>
            <person name="Gui C."/>
            <person name="Meng S."/>
            <person name="Li G."/>
            <person name="Viehrig K."/>
            <person name="Ye F."/>
            <person name="Su P."/>
            <person name="Kiefer A.F."/>
            <person name="Nichols A."/>
            <person name="Cepeda A.J."/>
            <person name="Yan W."/>
            <person name="Fan B."/>
            <person name="Jiang Y."/>
            <person name="Adhikari A."/>
            <person name="Zheng C.-J."/>
            <person name="Schuster L."/>
            <person name="Cowan T.M."/>
            <person name="Smanski M.J."/>
            <person name="Chevrette M.G."/>
            <person name="De Carvalho L.P.S."/>
            <person name="Shen B."/>
        </authorList>
    </citation>
    <scope>NUCLEOTIDE SEQUENCE [LARGE SCALE GENOMIC DNA]</scope>
    <source>
        <strain evidence="2 3">NPDC050545</strain>
    </source>
</reference>
<gene>
    <name evidence="2" type="ORF">ACIBG2_45965</name>
</gene>
<feature type="region of interest" description="Disordered" evidence="1">
    <location>
        <begin position="1"/>
        <end position="57"/>
    </location>
</feature>
<keyword evidence="3" id="KW-1185">Reference proteome</keyword>
<protein>
    <submittedName>
        <fullName evidence="2">Uncharacterized protein</fullName>
    </submittedName>
</protein>
<dbReference type="RefSeq" id="WP_397090701.1">
    <property type="nucleotide sequence ID" value="NZ_JBITGY010000016.1"/>
</dbReference>
<accession>A0ABW7ZAF8</accession>